<feature type="transmembrane region" description="Helical" evidence="6">
    <location>
        <begin position="194"/>
        <end position="214"/>
    </location>
</feature>
<evidence type="ECO:0000256" key="1">
    <source>
        <dbReference type="ARBA" id="ARBA00004370"/>
    </source>
</evidence>
<geneLocation type="plasmid" evidence="8">
    <name>pd4m1a</name>
</geneLocation>
<name>A0A5B8G5E9_9RHOB</name>
<sequence length="219" mass="24193">MRRFWFLIVIGGLGLAVLLALGGWQLQRLAWKSAVLADITARMATPLDGLPAQPEEARDEYRSLTLEGTVEKGALRVLTSRPPDGPGYRVIAPFRLADGRRVMLDRGFLPEADKDSTLPAGPDRVEGNLLWPDDVNSFTPAPNIERNIWFARDVAPMARALGTEPLLIVARSESLPGTDPMPVSVNIPNDHLEYALTWFALAAGWFGMCLYFIAVRRRG</sequence>
<dbReference type="PANTHER" id="PTHR23427:SF2">
    <property type="entry name" value="SURFEIT LOCUS PROTEIN 1"/>
    <property type="match status" value="1"/>
</dbReference>
<keyword evidence="6" id="KW-1003">Cell membrane</keyword>
<dbReference type="InterPro" id="IPR002994">
    <property type="entry name" value="Surf1/Shy1"/>
</dbReference>
<comment type="caution">
    <text evidence="6">Lacks conserved residue(s) required for the propagation of feature annotation.</text>
</comment>
<reference evidence="7 8" key="1">
    <citation type="submission" date="2019-06" db="EMBL/GenBank/DDBJ databases">
        <title>Genome sequence of Rhodobacteraceae bacterium D4M1.</title>
        <authorList>
            <person name="Cao J."/>
        </authorList>
    </citation>
    <scope>NUCLEOTIDE SEQUENCE [LARGE SCALE GENOMIC DNA]</scope>
    <source>
        <strain evidence="7 8">D4M1</strain>
        <plasmid evidence="8">pd4m1a</plasmid>
    </source>
</reference>
<keyword evidence="4 6" id="KW-1133">Transmembrane helix</keyword>
<dbReference type="PROSITE" id="PS50895">
    <property type="entry name" value="SURF1"/>
    <property type="match status" value="1"/>
</dbReference>
<evidence type="ECO:0000256" key="3">
    <source>
        <dbReference type="ARBA" id="ARBA00022692"/>
    </source>
</evidence>
<protein>
    <recommendedName>
        <fullName evidence="6">SURF1-like protein</fullName>
    </recommendedName>
</protein>
<organism evidence="7 8">
    <name type="scientific">Paroceanicella profunda</name>
    <dbReference type="NCBI Taxonomy" id="2579971"/>
    <lineage>
        <taxon>Bacteria</taxon>
        <taxon>Pseudomonadati</taxon>
        <taxon>Pseudomonadota</taxon>
        <taxon>Alphaproteobacteria</taxon>
        <taxon>Rhodobacterales</taxon>
        <taxon>Paracoccaceae</taxon>
        <taxon>Paroceanicella</taxon>
    </lineage>
</organism>
<dbReference type="KEGG" id="ppru:FDP22_20280"/>
<dbReference type="AlphaFoldDB" id="A0A5B8G5E9"/>
<dbReference type="RefSeq" id="WP_138578082.1">
    <property type="nucleotide sequence ID" value="NZ_CP040819.1"/>
</dbReference>
<keyword evidence="8" id="KW-1185">Reference proteome</keyword>
<accession>A0A5B8G5E9</accession>
<gene>
    <name evidence="7" type="ORF">FDP22_20280</name>
</gene>
<dbReference type="Proteomes" id="UP000305888">
    <property type="component" value="Plasmid pD4M1A"/>
</dbReference>
<dbReference type="CDD" id="cd06662">
    <property type="entry name" value="SURF1"/>
    <property type="match status" value="1"/>
</dbReference>
<comment type="subcellular location">
    <subcellularLocation>
        <location evidence="6">Cell membrane</location>
        <topology evidence="6">Multi-pass membrane protein</topology>
    </subcellularLocation>
    <subcellularLocation>
        <location evidence="1">Membrane</location>
    </subcellularLocation>
</comment>
<evidence type="ECO:0000313" key="7">
    <source>
        <dbReference type="EMBL" id="QDL94193.1"/>
    </source>
</evidence>
<dbReference type="InterPro" id="IPR045214">
    <property type="entry name" value="Surf1/Surf4"/>
</dbReference>
<keyword evidence="7" id="KW-0614">Plasmid</keyword>
<dbReference type="PANTHER" id="PTHR23427">
    <property type="entry name" value="SURFEIT LOCUS PROTEIN"/>
    <property type="match status" value="1"/>
</dbReference>
<dbReference type="Pfam" id="PF02104">
    <property type="entry name" value="SURF1"/>
    <property type="match status" value="1"/>
</dbReference>
<dbReference type="EMBL" id="CP040819">
    <property type="protein sequence ID" value="QDL94193.1"/>
    <property type="molecule type" value="Genomic_DNA"/>
</dbReference>
<dbReference type="OrthoDB" id="6079986at2"/>
<comment type="similarity">
    <text evidence="2 6">Belongs to the SURF1 family.</text>
</comment>
<proteinExistence type="inferred from homology"/>
<evidence type="ECO:0000256" key="6">
    <source>
        <dbReference type="RuleBase" id="RU363076"/>
    </source>
</evidence>
<dbReference type="GO" id="GO:0005886">
    <property type="term" value="C:plasma membrane"/>
    <property type="evidence" value="ECO:0007669"/>
    <property type="project" value="UniProtKB-SubCell"/>
</dbReference>
<evidence type="ECO:0000256" key="5">
    <source>
        <dbReference type="ARBA" id="ARBA00023136"/>
    </source>
</evidence>
<evidence type="ECO:0000313" key="8">
    <source>
        <dbReference type="Proteomes" id="UP000305888"/>
    </source>
</evidence>
<keyword evidence="3 6" id="KW-0812">Transmembrane</keyword>
<keyword evidence="5 6" id="KW-0472">Membrane</keyword>
<evidence type="ECO:0000256" key="4">
    <source>
        <dbReference type="ARBA" id="ARBA00022989"/>
    </source>
</evidence>
<evidence type="ECO:0000256" key="2">
    <source>
        <dbReference type="ARBA" id="ARBA00007165"/>
    </source>
</evidence>